<proteinExistence type="inferred from homology"/>
<evidence type="ECO:0000256" key="1">
    <source>
        <dbReference type="ARBA" id="ARBA00008455"/>
    </source>
</evidence>
<keyword evidence="7" id="KW-0732">Signal</keyword>
<comment type="similarity">
    <text evidence="1">Belongs to the peptidase C1 family.</text>
</comment>
<gene>
    <name evidence="10" type="primary">CTSK</name>
    <name evidence="10" type="ORF">TNCT_336011</name>
</gene>
<dbReference type="PROSITE" id="PS00139">
    <property type="entry name" value="THIOL_PROTEASE_CYS"/>
    <property type="match status" value="1"/>
</dbReference>
<dbReference type="InterPro" id="IPR039417">
    <property type="entry name" value="Peptidase_C1A_papain-like"/>
</dbReference>
<evidence type="ECO:0000256" key="3">
    <source>
        <dbReference type="ARBA" id="ARBA00022801"/>
    </source>
</evidence>
<name>A0A8X6GG43_TRICU</name>
<dbReference type="FunFam" id="3.90.70.10:FF:000006">
    <property type="entry name" value="Cathepsin S"/>
    <property type="match status" value="1"/>
</dbReference>
<dbReference type="GO" id="GO:0006508">
    <property type="term" value="P:proteolysis"/>
    <property type="evidence" value="ECO:0007669"/>
    <property type="project" value="UniProtKB-KW"/>
</dbReference>
<dbReference type="Proteomes" id="UP000887116">
    <property type="component" value="Unassembled WGS sequence"/>
</dbReference>
<feature type="signal peptide" evidence="7">
    <location>
        <begin position="1"/>
        <end position="16"/>
    </location>
</feature>
<dbReference type="InterPro" id="IPR013201">
    <property type="entry name" value="Prot_inhib_I29"/>
</dbReference>
<evidence type="ECO:0000259" key="8">
    <source>
        <dbReference type="SMART" id="SM00645"/>
    </source>
</evidence>
<comment type="caution">
    <text evidence="10">The sequence shown here is derived from an EMBL/GenBank/DDBJ whole genome shotgun (WGS) entry which is preliminary data.</text>
</comment>
<dbReference type="Gene3D" id="3.90.70.10">
    <property type="entry name" value="Cysteine proteinases"/>
    <property type="match status" value="1"/>
</dbReference>
<accession>A0A8X6GG43</accession>
<dbReference type="Pfam" id="PF00112">
    <property type="entry name" value="Peptidase_C1"/>
    <property type="match status" value="1"/>
</dbReference>
<evidence type="ECO:0000256" key="6">
    <source>
        <dbReference type="ARBA" id="ARBA00023157"/>
    </source>
</evidence>
<organism evidence="10 11">
    <name type="scientific">Trichonephila clavata</name>
    <name type="common">Joro spider</name>
    <name type="synonym">Nephila clavata</name>
    <dbReference type="NCBI Taxonomy" id="2740835"/>
    <lineage>
        <taxon>Eukaryota</taxon>
        <taxon>Metazoa</taxon>
        <taxon>Ecdysozoa</taxon>
        <taxon>Arthropoda</taxon>
        <taxon>Chelicerata</taxon>
        <taxon>Arachnida</taxon>
        <taxon>Araneae</taxon>
        <taxon>Araneomorphae</taxon>
        <taxon>Entelegynae</taxon>
        <taxon>Araneoidea</taxon>
        <taxon>Nephilidae</taxon>
        <taxon>Trichonephila</taxon>
    </lineage>
</organism>
<protein>
    <submittedName>
        <fullName evidence="10">Cathepsin K</fullName>
    </submittedName>
</protein>
<dbReference type="PRINTS" id="PR00705">
    <property type="entry name" value="PAPAIN"/>
</dbReference>
<dbReference type="PROSITE" id="PS00639">
    <property type="entry name" value="THIOL_PROTEASE_HIS"/>
    <property type="match status" value="1"/>
</dbReference>
<reference evidence="10" key="1">
    <citation type="submission" date="2020-07" db="EMBL/GenBank/DDBJ databases">
        <title>Multicomponent nature underlies the extraordinary mechanical properties of spider dragline silk.</title>
        <authorList>
            <person name="Kono N."/>
            <person name="Nakamura H."/>
            <person name="Mori M."/>
            <person name="Yoshida Y."/>
            <person name="Ohtoshi R."/>
            <person name="Malay A.D."/>
            <person name="Moran D.A.P."/>
            <person name="Tomita M."/>
            <person name="Numata K."/>
            <person name="Arakawa K."/>
        </authorList>
    </citation>
    <scope>NUCLEOTIDE SEQUENCE</scope>
</reference>
<dbReference type="SMART" id="SM00848">
    <property type="entry name" value="Inhibitor_I29"/>
    <property type="match status" value="1"/>
</dbReference>
<evidence type="ECO:0000259" key="9">
    <source>
        <dbReference type="SMART" id="SM00848"/>
    </source>
</evidence>
<dbReference type="InterPro" id="IPR025661">
    <property type="entry name" value="Pept_asp_AS"/>
</dbReference>
<feature type="chain" id="PRO_5036446979" evidence="7">
    <location>
        <begin position="17"/>
        <end position="325"/>
    </location>
</feature>
<dbReference type="InterPro" id="IPR000169">
    <property type="entry name" value="Pept_cys_AS"/>
</dbReference>
<dbReference type="GO" id="GO:0008234">
    <property type="term" value="F:cysteine-type peptidase activity"/>
    <property type="evidence" value="ECO:0007669"/>
    <property type="project" value="UniProtKB-KW"/>
</dbReference>
<feature type="domain" description="Cathepsin propeptide inhibitor" evidence="9">
    <location>
        <begin position="26"/>
        <end position="85"/>
    </location>
</feature>
<dbReference type="EMBL" id="BMAO01035447">
    <property type="protein sequence ID" value="GFR03692.1"/>
    <property type="molecule type" value="Genomic_DNA"/>
</dbReference>
<feature type="domain" description="Peptidase C1A papain C-terminal" evidence="8">
    <location>
        <begin position="111"/>
        <end position="324"/>
    </location>
</feature>
<dbReference type="InterPro" id="IPR038765">
    <property type="entry name" value="Papain-like_cys_pep_sf"/>
</dbReference>
<dbReference type="SMART" id="SM00645">
    <property type="entry name" value="Pept_C1"/>
    <property type="match status" value="1"/>
</dbReference>
<dbReference type="AlphaFoldDB" id="A0A8X6GG43"/>
<evidence type="ECO:0000313" key="10">
    <source>
        <dbReference type="EMBL" id="GFR03692.1"/>
    </source>
</evidence>
<dbReference type="InterPro" id="IPR000668">
    <property type="entry name" value="Peptidase_C1A_C"/>
</dbReference>
<evidence type="ECO:0000256" key="4">
    <source>
        <dbReference type="ARBA" id="ARBA00022807"/>
    </source>
</evidence>
<dbReference type="PROSITE" id="PS00640">
    <property type="entry name" value="THIOL_PROTEASE_ASN"/>
    <property type="match status" value="1"/>
</dbReference>
<evidence type="ECO:0000256" key="7">
    <source>
        <dbReference type="SAM" id="SignalP"/>
    </source>
</evidence>
<keyword evidence="4" id="KW-0788">Thiol protease</keyword>
<keyword evidence="3" id="KW-0378">Hydrolase</keyword>
<dbReference type="SUPFAM" id="SSF54001">
    <property type="entry name" value="Cysteine proteinases"/>
    <property type="match status" value="1"/>
</dbReference>
<sequence>MIRYILLSSFITLSFALPYPELNSAWRTYKKVYGKSYNPLEEASRRIIWENNVIRVLKHNLEADLNLHSFKMEINHLTDKVPQEYFMMNGLKRTNRTNSYTYFSAPSDAEFPAEKDWRKEGLVTEVKNQENCGSCWAFSTTGSLEGQQKKKSGKLISLSEQNLIDCSDHNNGCNGGAIDDAFDYIKLHGIDTEESYPYLAMRQDRCFFDKENIGATLTGYVDIPPGNEKELFKAVATVGPVSVGINADGYGFMQYGSGIYEVDGCDPHELDHGVLIVGYGSENGKDYWIVKNSWGPSWGEDGYIRMARNKNNMCGIASMASYPLI</sequence>
<dbReference type="InterPro" id="IPR025660">
    <property type="entry name" value="Pept_his_AS"/>
</dbReference>
<evidence type="ECO:0000313" key="11">
    <source>
        <dbReference type="Proteomes" id="UP000887116"/>
    </source>
</evidence>
<dbReference type="CDD" id="cd02248">
    <property type="entry name" value="Peptidase_C1A"/>
    <property type="match status" value="1"/>
</dbReference>
<keyword evidence="2" id="KW-0645">Protease</keyword>
<dbReference type="OrthoDB" id="10253408at2759"/>
<keyword evidence="5" id="KW-0865">Zymogen</keyword>
<keyword evidence="6" id="KW-1015">Disulfide bond</keyword>
<dbReference type="Pfam" id="PF08246">
    <property type="entry name" value="Inhibitor_I29"/>
    <property type="match status" value="1"/>
</dbReference>
<dbReference type="PANTHER" id="PTHR12411">
    <property type="entry name" value="CYSTEINE PROTEASE FAMILY C1-RELATED"/>
    <property type="match status" value="1"/>
</dbReference>
<dbReference type="InterPro" id="IPR013128">
    <property type="entry name" value="Peptidase_C1A"/>
</dbReference>
<evidence type="ECO:0000256" key="2">
    <source>
        <dbReference type="ARBA" id="ARBA00022670"/>
    </source>
</evidence>
<keyword evidence="11" id="KW-1185">Reference proteome</keyword>
<evidence type="ECO:0000256" key="5">
    <source>
        <dbReference type="ARBA" id="ARBA00023145"/>
    </source>
</evidence>